<dbReference type="AlphaFoldDB" id="A0A2M9GSY6"/>
<evidence type="ECO:0000313" key="1">
    <source>
        <dbReference type="EMBL" id="CAB3904639.1"/>
    </source>
</evidence>
<evidence type="ECO:0000313" key="2">
    <source>
        <dbReference type="Proteomes" id="UP000494122"/>
    </source>
</evidence>
<reference evidence="1 2" key="1">
    <citation type="submission" date="2020-04" db="EMBL/GenBank/DDBJ databases">
        <authorList>
            <person name="De Canck E."/>
        </authorList>
    </citation>
    <scope>NUCLEOTIDE SEQUENCE [LARGE SCALE GENOMIC DNA]</scope>
    <source>
        <strain evidence="1 2">LMG 3328</strain>
    </source>
</reference>
<organism evidence="1 2">
    <name type="scientific">Achromobacter ruhlandii</name>
    <dbReference type="NCBI Taxonomy" id="72557"/>
    <lineage>
        <taxon>Bacteria</taxon>
        <taxon>Pseudomonadati</taxon>
        <taxon>Pseudomonadota</taxon>
        <taxon>Betaproteobacteria</taxon>
        <taxon>Burkholderiales</taxon>
        <taxon>Alcaligenaceae</taxon>
        <taxon>Achromobacter</taxon>
    </lineage>
</organism>
<dbReference type="EMBL" id="CADILE010000014">
    <property type="protein sequence ID" value="CAB3904639.1"/>
    <property type="molecule type" value="Genomic_DNA"/>
</dbReference>
<gene>
    <name evidence="1" type="ORF">LMG3328_04476</name>
</gene>
<accession>A0A2M9GSY6</accession>
<proteinExistence type="predicted"/>
<sequence length="118" mass="12830">MREFRTYADLDINALLEPAGRGGVRLVLEGPKMRPEAPTLLGMRLRDGAGNHIGYATFRPVGDAAGRFTYELAEIIPGSIPPAGVTEWSRPFGYLVIGWERKFKDQSPDTDASGGSHA</sequence>
<dbReference type="RefSeq" id="WP_100509118.1">
    <property type="nucleotide sequence ID" value="NZ_CADILE010000014.1"/>
</dbReference>
<dbReference type="Proteomes" id="UP000494122">
    <property type="component" value="Unassembled WGS sequence"/>
</dbReference>
<name>A0A2M9GSY6_9BURK</name>
<protein>
    <submittedName>
        <fullName evidence="1">Uncharacterized protein</fullName>
    </submittedName>
</protein>